<proteinExistence type="predicted"/>
<evidence type="ECO:0000313" key="2">
    <source>
        <dbReference type="Proteomes" id="UP000679848"/>
    </source>
</evidence>
<reference evidence="1" key="1">
    <citation type="submission" date="2020-09" db="EMBL/GenBank/DDBJ databases">
        <title>New species isolated from human feces.</title>
        <authorList>
            <person name="Kitahara M."/>
            <person name="Shigeno Y."/>
            <person name="Shime M."/>
            <person name="Matsumoto Y."/>
            <person name="Nakamura S."/>
            <person name="Motooka D."/>
            <person name="Fukuoka S."/>
            <person name="Nishikawa H."/>
            <person name="Benno Y."/>
        </authorList>
    </citation>
    <scope>NUCLEOTIDE SEQUENCE</scope>
    <source>
        <strain evidence="1">MM59</strain>
    </source>
</reference>
<accession>A0A810Q652</accession>
<dbReference type="Proteomes" id="UP000679848">
    <property type="component" value="Chromosome"/>
</dbReference>
<dbReference type="EMBL" id="AP023420">
    <property type="protein sequence ID" value="BCK83464.1"/>
    <property type="molecule type" value="Genomic_DNA"/>
</dbReference>
<dbReference type="KEGG" id="pfaa:MM59RIKEN_07830"/>
<sequence>MAKSIENLKNAFDEMFDFITDLPSGLDGFESDFDSAFEELRELKATLTPPNEALICDGCLWAEMGALEKCSSCMRDKKDNYYRRPPDGL</sequence>
<keyword evidence="2" id="KW-1185">Reference proteome</keyword>
<dbReference type="AlphaFoldDB" id="A0A810Q652"/>
<organism evidence="1 2">
    <name type="scientific">Pusillibacter faecalis</name>
    <dbReference type="NCBI Taxonomy" id="2714358"/>
    <lineage>
        <taxon>Bacteria</taxon>
        <taxon>Bacillati</taxon>
        <taxon>Bacillota</taxon>
        <taxon>Clostridia</taxon>
        <taxon>Eubacteriales</taxon>
        <taxon>Oscillospiraceae</taxon>
        <taxon>Pusillibacter</taxon>
    </lineage>
</organism>
<dbReference type="RefSeq" id="WP_213542716.1">
    <property type="nucleotide sequence ID" value="NZ_AP023420.1"/>
</dbReference>
<name>A0A810Q652_9FIRM</name>
<evidence type="ECO:0000313" key="1">
    <source>
        <dbReference type="EMBL" id="BCK83464.1"/>
    </source>
</evidence>
<protein>
    <submittedName>
        <fullName evidence="1">Uncharacterized protein</fullName>
    </submittedName>
</protein>
<gene>
    <name evidence="1" type="ORF">MM59RIKEN_07830</name>
</gene>